<dbReference type="Proteomes" id="UP000530660">
    <property type="component" value="Unassembled WGS sequence"/>
</dbReference>
<evidence type="ECO:0000256" key="3">
    <source>
        <dbReference type="ARBA" id="ARBA00022618"/>
    </source>
</evidence>
<feature type="compositionally biased region" description="Low complexity" evidence="8">
    <location>
        <begin position="794"/>
        <end position="808"/>
    </location>
</feature>
<dbReference type="InterPro" id="IPR015943">
    <property type="entry name" value="WD40/YVTN_repeat-like_dom_sf"/>
</dbReference>
<keyword evidence="2 7" id="KW-0853">WD repeat</keyword>
<evidence type="ECO:0000313" key="10">
    <source>
        <dbReference type="EMBL" id="KAF6000471.1"/>
    </source>
</evidence>
<dbReference type="GO" id="GO:0031145">
    <property type="term" value="P:anaphase-promoting complex-dependent catabolic process"/>
    <property type="evidence" value="ECO:0007669"/>
    <property type="project" value="TreeGrafter"/>
</dbReference>
<evidence type="ECO:0000256" key="8">
    <source>
        <dbReference type="SAM" id="MobiDB-lite"/>
    </source>
</evidence>
<keyword evidence="11" id="KW-1185">Reference proteome</keyword>
<dbReference type="OrthoDB" id="10263272at2759"/>
<feature type="region of interest" description="Disordered" evidence="8">
    <location>
        <begin position="1"/>
        <end position="47"/>
    </location>
</feature>
<comment type="caution">
    <text evidence="10">The sequence shown here is derived from an EMBL/GenBank/DDBJ whole genome shotgun (WGS) entry which is preliminary data.</text>
</comment>
<dbReference type="GO" id="GO:1990757">
    <property type="term" value="F:ubiquitin ligase activator activity"/>
    <property type="evidence" value="ECO:0007669"/>
    <property type="project" value="TreeGrafter"/>
</dbReference>
<keyword evidence="3" id="KW-0132">Cell division</keyword>
<name>A0A7J7IDR7_9RHOD</name>
<organism evidence="10 11">
    <name type="scientific">Cyanidiococcus yangmingshanensis</name>
    <dbReference type="NCBI Taxonomy" id="2690220"/>
    <lineage>
        <taxon>Eukaryota</taxon>
        <taxon>Rhodophyta</taxon>
        <taxon>Bangiophyceae</taxon>
        <taxon>Cyanidiales</taxon>
        <taxon>Cyanidiaceae</taxon>
        <taxon>Cyanidiococcus</taxon>
    </lineage>
</organism>
<evidence type="ECO:0000256" key="5">
    <source>
        <dbReference type="ARBA" id="ARBA00022776"/>
    </source>
</evidence>
<evidence type="ECO:0000313" key="11">
    <source>
        <dbReference type="Proteomes" id="UP000530660"/>
    </source>
</evidence>
<feature type="region of interest" description="Disordered" evidence="8">
    <location>
        <begin position="221"/>
        <end position="248"/>
    </location>
</feature>
<evidence type="ECO:0000256" key="2">
    <source>
        <dbReference type="ARBA" id="ARBA00022574"/>
    </source>
</evidence>
<evidence type="ECO:0000256" key="1">
    <source>
        <dbReference type="ARBA" id="ARBA00006445"/>
    </source>
</evidence>
<keyword evidence="4" id="KW-0677">Repeat</keyword>
<reference evidence="10 11" key="1">
    <citation type="journal article" date="2020" name="J. Phycol.">
        <title>Comparative genome analysis reveals Cyanidiococcus gen. nov., a new extremophilic red algal genus sister to Cyanidioschyzon (Cyanidioschyzonaceae, Rhodophyta).</title>
        <authorList>
            <person name="Liu S.-L."/>
            <person name="Chiang Y.-R."/>
            <person name="Yoon H.S."/>
            <person name="Fu H.-Y."/>
        </authorList>
    </citation>
    <scope>NUCLEOTIDE SEQUENCE [LARGE SCALE GENOMIC DNA]</scope>
    <source>
        <strain evidence="10 11">THAL066</strain>
    </source>
</reference>
<protein>
    <recommendedName>
        <fullName evidence="9">CDC20/Fizzy WD40 domain-containing protein</fullName>
    </recommendedName>
</protein>
<dbReference type="Gene3D" id="2.130.10.10">
    <property type="entry name" value="YVTN repeat-like/Quinoprotein amine dehydrogenase"/>
    <property type="match status" value="1"/>
</dbReference>
<dbReference type="InterPro" id="IPR001680">
    <property type="entry name" value="WD40_rpt"/>
</dbReference>
<dbReference type="InterPro" id="IPR033010">
    <property type="entry name" value="Cdc20/Fizzy"/>
</dbReference>
<dbReference type="GO" id="GO:0010997">
    <property type="term" value="F:anaphase-promoting complex binding"/>
    <property type="evidence" value="ECO:0007669"/>
    <property type="project" value="InterPro"/>
</dbReference>
<feature type="region of interest" description="Disordered" evidence="8">
    <location>
        <begin position="771"/>
        <end position="838"/>
    </location>
</feature>
<dbReference type="CDD" id="cd00200">
    <property type="entry name" value="WD40"/>
    <property type="match status" value="1"/>
</dbReference>
<keyword evidence="6" id="KW-0131">Cell cycle</keyword>
<dbReference type="GO" id="GO:0051301">
    <property type="term" value="P:cell division"/>
    <property type="evidence" value="ECO:0007669"/>
    <property type="project" value="UniProtKB-KW"/>
</dbReference>
<sequence>MENLDVIEASLGDHAPAPRWKRRQQRQAFGRAQVSVSSEPCSQSVAGGDVRPVHAKLGPLSSQVDQSATASIAGTTVLREHNRSLFLSSPSGISRKRSRSGLPSPAGRGNSPRCDRFIPDRSAMDLEVGRYALTSALGRCGHPYAAREEVLEAPEEHQGAARGTIVDIYPRGYAATASPERAVSNHADGDRLERTAFRGSSPSSVARSSQEALNRIPSWASSLDTLPSLPSTTEELTDEWRTSEPSSPVRMASMEKIHAPGAIDLQQIAQQHEYQNQLAAELGTDGLIDPVTGSDTTDSWTAKGHLEGHDVWHVGGRAAPPTHGHSAGAKILAFKPRPPSRMNEQASHAAIAVVYSQNRLGEACRRHLHRHIPNAPERILDAPEMVDDYYLNLLDWSANNTLAVALGSAVYLWNASTGGIEQLLDLAPSGQNVQQNYVCSVKWVHRDSSGTNGDVSAPIPYLAVGTAHGQVQIWDVEASRRLRTLRTHQGRVGSLDWNGPMLCSGSRDSTVQQHDVRQARHLTATLLAHEQEVCGLQWNPNGTHLASGGNDNLLFVWDSRALQQPRLRFDEHTAAVKALGWCPWQSHLLASGGGTTDRMLRFWNTHTGACLQAIDTESQVCALQWSVHHRELVTGHGFSRNQLIVWKYPNLSKVAELTGHTARVLHLATSPDGQTVVSAAADETLRFWKVFPKPQLSRFGVGKALTAATVRERLVPEDTRLQRANVSATRVAASGSERSVSTARSASLPAVWQSLLGSSSTGLGTENDALEEKGIAEASGTRTLDQDTGRRAPSGSTSLSFLSASASSQVRGSTHYNDTSRGFRTRMHTPTMHSTVIR</sequence>
<dbReference type="PANTHER" id="PTHR19918:SF8">
    <property type="entry name" value="FI02843P"/>
    <property type="match status" value="1"/>
</dbReference>
<evidence type="ECO:0000256" key="4">
    <source>
        <dbReference type="ARBA" id="ARBA00022737"/>
    </source>
</evidence>
<dbReference type="PROSITE" id="PS50082">
    <property type="entry name" value="WD_REPEATS_2"/>
    <property type="match status" value="2"/>
</dbReference>
<gene>
    <name evidence="10" type="ORF">F1559_002423</name>
</gene>
<evidence type="ECO:0000256" key="6">
    <source>
        <dbReference type="ARBA" id="ARBA00023306"/>
    </source>
</evidence>
<dbReference type="EMBL" id="VWRR01000020">
    <property type="protein sequence ID" value="KAF6000471.1"/>
    <property type="molecule type" value="Genomic_DNA"/>
</dbReference>
<feature type="compositionally biased region" description="Polar residues" evidence="8">
    <location>
        <begin position="809"/>
        <end position="822"/>
    </location>
</feature>
<dbReference type="PROSITE" id="PS50294">
    <property type="entry name" value="WD_REPEATS_REGION"/>
    <property type="match status" value="2"/>
</dbReference>
<feature type="domain" description="CDC20/Fizzy WD40" evidence="9">
    <location>
        <begin position="380"/>
        <end position="688"/>
    </location>
</feature>
<keyword evidence="5" id="KW-0498">Mitosis</keyword>
<dbReference type="InterPro" id="IPR036322">
    <property type="entry name" value="WD40_repeat_dom_sf"/>
</dbReference>
<proteinExistence type="inferred from homology"/>
<dbReference type="AlphaFoldDB" id="A0A7J7IDR7"/>
<dbReference type="GO" id="GO:0005680">
    <property type="term" value="C:anaphase-promoting complex"/>
    <property type="evidence" value="ECO:0007669"/>
    <property type="project" value="TreeGrafter"/>
</dbReference>
<accession>A0A7J7IDR7</accession>
<dbReference type="SUPFAM" id="SSF50978">
    <property type="entry name" value="WD40 repeat-like"/>
    <property type="match status" value="1"/>
</dbReference>
<dbReference type="Pfam" id="PF24807">
    <property type="entry name" value="WD40_CDC20-Fz"/>
    <property type="match status" value="1"/>
</dbReference>
<dbReference type="InterPro" id="IPR056150">
    <property type="entry name" value="WD40_CDC20-Fz"/>
</dbReference>
<feature type="repeat" description="WD" evidence="7">
    <location>
        <begin position="657"/>
        <end position="690"/>
    </location>
</feature>
<feature type="repeat" description="WD" evidence="7">
    <location>
        <begin position="526"/>
        <end position="558"/>
    </location>
</feature>
<feature type="compositionally biased region" description="Low complexity" evidence="8">
    <location>
        <begin position="221"/>
        <end position="233"/>
    </location>
</feature>
<feature type="compositionally biased region" description="Polar residues" evidence="8">
    <location>
        <begin position="34"/>
        <end position="45"/>
    </location>
</feature>
<evidence type="ECO:0000256" key="7">
    <source>
        <dbReference type="PROSITE-ProRule" id="PRU00221"/>
    </source>
</evidence>
<dbReference type="GO" id="GO:1905786">
    <property type="term" value="P:positive regulation of anaphase-promoting complex-dependent catabolic process"/>
    <property type="evidence" value="ECO:0007669"/>
    <property type="project" value="TreeGrafter"/>
</dbReference>
<dbReference type="PANTHER" id="PTHR19918">
    <property type="entry name" value="CELL DIVISION CYCLE 20 CDC20 FIZZY -RELATED"/>
    <property type="match status" value="1"/>
</dbReference>
<evidence type="ECO:0000259" key="9">
    <source>
        <dbReference type="Pfam" id="PF24807"/>
    </source>
</evidence>
<comment type="similarity">
    <text evidence="1">Belongs to the WD repeat CDC20/Fizzy family.</text>
</comment>
<feature type="region of interest" description="Disordered" evidence="8">
    <location>
        <begin position="88"/>
        <end position="115"/>
    </location>
</feature>
<dbReference type="SMART" id="SM00320">
    <property type="entry name" value="WD40"/>
    <property type="match status" value="7"/>
</dbReference>